<evidence type="ECO:0000313" key="2">
    <source>
        <dbReference type="EMBL" id="MEI4552202.1"/>
    </source>
</evidence>
<dbReference type="PIRSF" id="PIRSF005610">
    <property type="entry name" value="SirB"/>
    <property type="match status" value="1"/>
</dbReference>
<sequence>MEYIALKHTHMLLAVLSVVLFYTRAFARIKQLQLAKNKILFIGSHSIDTLLLISAVALAVTLGMSPHNQPWLLEKIVLVVAYIVVGVFMARQKHIKGQISLLLLATTVIFAIFYLARFKTPFLF</sequence>
<gene>
    <name evidence="2" type="ORF">WAE96_21160</name>
</gene>
<proteinExistence type="predicted"/>
<dbReference type="Pfam" id="PF04247">
    <property type="entry name" value="SirB"/>
    <property type="match status" value="1"/>
</dbReference>
<organism evidence="2 3">
    <name type="scientific">Pseudoalteromonas spongiae</name>
    <dbReference type="NCBI Taxonomy" id="298657"/>
    <lineage>
        <taxon>Bacteria</taxon>
        <taxon>Pseudomonadati</taxon>
        <taxon>Pseudomonadota</taxon>
        <taxon>Gammaproteobacteria</taxon>
        <taxon>Alteromonadales</taxon>
        <taxon>Pseudoalteromonadaceae</taxon>
        <taxon>Pseudoalteromonas</taxon>
    </lineage>
</organism>
<keyword evidence="3" id="KW-1185">Reference proteome</keyword>
<keyword evidence="1" id="KW-0472">Membrane</keyword>
<evidence type="ECO:0000313" key="3">
    <source>
        <dbReference type="Proteomes" id="UP001382455"/>
    </source>
</evidence>
<dbReference type="EMBL" id="JBAWKS010000002">
    <property type="protein sequence ID" value="MEI4552202.1"/>
    <property type="molecule type" value="Genomic_DNA"/>
</dbReference>
<keyword evidence="1" id="KW-0812">Transmembrane</keyword>
<name>A0ABU8EYZ2_9GAMM</name>
<feature type="transmembrane region" description="Helical" evidence="1">
    <location>
        <begin position="39"/>
        <end position="60"/>
    </location>
</feature>
<dbReference type="PANTHER" id="PTHR39594:SF1">
    <property type="entry name" value="PROTEIN YCHQ"/>
    <property type="match status" value="1"/>
</dbReference>
<dbReference type="InterPro" id="IPR007360">
    <property type="entry name" value="SirB"/>
</dbReference>
<reference evidence="2 3" key="1">
    <citation type="submission" date="2023-12" db="EMBL/GenBank/DDBJ databases">
        <title>Friends and Foes: Symbiotic and Algicidal bacterial influence on Karenia brevis blooms.</title>
        <authorList>
            <person name="Fei C."/>
            <person name="Mohamed A.R."/>
            <person name="Booker A."/>
            <person name="Arshad M."/>
            <person name="Klass S."/>
            <person name="Ahn S."/>
            <person name="Gilbert P.M."/>
            <person name="Heil C.A."/>
            <person name="Martinez J.M."/>
            <person name="Amin S.A."/>
        </authorList>
    </citation>
    <scope>NUCLEOTIDE SEQUENCE [LARGE SCALE GENOMIC DNA]</scope>
    <source>
        <strain evidence="2 3">CE15</strain>
    </source>
</reference>
<feature type="transmembrane region" description="Helical" evidence="1">
    <location>
        <begin position="6"/>
        <end position="27"/>
    </location>
</feature>
<dbReference type="RefSeq" id="WP_138630898.1">
    <property type="nucleotide sequence ID" value="NZ_JBAWKS010000002.1"/>
</dbReference>
<keyword evidence="1" id="KW-1133">Transmembrane helix</keyword>
<protein>
    <submittedName>
        <fullName evidence="2">SirB2 family protein</fullName>
    </submittedName>
</protein>
<accession>A0ABU8EYZ2</accession>
<dbReference type="PANTHER" id="PTHR39594">
    <property type="entry name" value="PROTEIN YCHQ"/>
    <property type="match status" value="1"/>
</dbReference>
<feature type="transmembrane region" description="Helical" evidence="1">
    <location>
        <begin position="72"/>
        <end position="90"/>
    </location>
</feature>
<feature type="transmembrane region" description="Helical" evidence="1">
    <location>
        <begin position="99"/>
        <end position="116"/>
    </location>
</feature>
<evidence type="ECO:0000256" key="1">
    <source>
        <dbReference type="SAM" id="Phobius"/>
    </source>
</evidence>
<comment type="caution">
    <text evidence="2">The sequence shown here is derived from an EMBL/GenBank/DDBJ whole genome shotgun (WGS) entry which is preliminary data.</text>
</comment>
<dbReference type="Proteomes" id="UP001382455">
    <property type="component" value="Unassembled WGS sequence"/>
</dbReference>